<evidence type="ECO:0000256" key="1">
    <source>
        <dbReference type="ARBA" id="ARBA00006192"/>
    </source>
</evidence>
<dbReference type="EMBL" id="LXFE01003037">
    <property type="protein sequence ID" value="OLL22572.1"/>
    <property type="molecule type" value="Genomic_DNA"/>
</dbReference>
<feature type="domain" description="Pentatricopeptide repeat-containing protein-mitochondrial" evidence="7">
    <location>
        <begin position="442"/>
        <end position="533"/>
    </location>
</feature>
<comment type="function">
    <text evidence="3">Regulates mitochondrial small subunit maturation by controlling 15S rRNA 5'-end processing. Localizes to the 5' precursor of the 15S rRNA in a position that is subsequently occupied by mS47 in the mature yeast mtSSU. Uses structure and sequence-specific RNA recognition, binding to a single-stranded region of the precursor and specifically recognizing bases -6 to -1. The exchange of Ccm1 for mS47 is coupled to the irreversible removal of precursor rRNA that is accompanied by conformational changes of the mitoribosomal proteins uS5m and mS26. These conformational changes signal completion of 5'-end rRNA processing through protection of the mature 5'-end of the 15S rRNA and stabilization of mS47. The removal of the 5' precursor together with the dissociation of Ccm1 may be catalyzed by the 5'-3' exoribonuclease Pet127. Involved in the specific removal of group I introns in mitochondrial encoded transcripts.</text>
</comment>
<dbReference type="GO" id="GO:0005739">
    <property type="term" value="C:mitochondrion"/>
    <property type="evidence" value="ECO:0007669"/>
    <property type="project" value="UniProtKB-ARBA"/>
</dbReference>
<dbReference type="Proteomes" id="UP000186594">
    <property type="component" value="Unassembled WGS sequence"/>
</dbReference>
<proteinExistence type="inferred from homology"/>
<dbReference type="STRING" id="1198029.A0A1U7LJ42"/>
<dbReference type="PANTHER" id="PTHR47936">
    <property type="entry name" value="PPR_LONG DOMAIN-CONTAINING PROTEIN"/>
    <property type="match status" value="1"/>
</dbReference>
<comment type="similarity">
    <text evidence="1">Belongs to the CCM1 family.</text>
</comment>
<dbReference type="NCBIfam" id="TIGR00756">
    <property type="entry name" value="PPR"/>
    <property type="match status" value="3"/>
</dbReference>
<keyword evidence="9" id="KW-1185">Reference proteome</keyword>
<dbReference type="InterPro" id="IPR002885">
    <property type="entry name" value="PPR_rpt"/>
</dbReference>
<dbReference type="GO" id="GO:0031930">
    <property type="term" value="P:mitochondria-nucleus signaling pathway"/>
    <property type="evidence" value="ECO:0007669"/>
    <property type="project" value="TreeGrafter"/>
</dbReference>
<evidence type="ECO:0000313" key="8">
    <source>
        <dbReference type="EMBL" id="OLL22572.1"/>
    </source>
</evidence>
<sequence>MVVAAAAAAGSCKRCFVRPLSSTSAEHLSTPHPRDLKRRLWMAKHYMHPVHDPVHHPGAQHSPQPVIQPERPTHQMRPLNVICNSHYQMFEPRLESAVTKFLDAGQPLQAFNYWNTVDCSTDDNTHLERLILKLVEEGKVNEAESIWARLVKDHPYSTTYPEILLAVYNLRSPENPIISYWCHLNDLQKRNYVHFLWRAFLSAPDINGIKLLCTELKLLRHCDSETMFEKWVTAHDVLGSKVSLENWFKDSIFTFPMKKNSMRRYRQVICRLADLNDVDRIVKLHTLVSKKNCLTKLFHISTFKALIQAGGSQENVFTVYKSAIQHSMADYSSDRNWIYMYLCLQTFKQNNPKLLELLVGHLKSERITLPTRIIVAIIQFFVGKQKLRNAKRFAACKKGRLVPLHLSGYEYILKACVKDGDDTVSDNMFHKLLNMRSYSDTGIYNLILKLCTQGETIDFASQVFQMMQDKGIARNEETYEIMMRGYGNHSYFDGALQVFNLMRKDGIGSGNQAMILLNIGMQTKRYDMVLQHIFALFDTTPLQKLGITNPILSITPAKDRLALDEIVLSIFIDALCFSRNNEELIRLYNSLLCLKDEQPQWINKFICTRFVREFSRSRETLHHAIFIFQETVKRNADVWLYSALLNGFTKYNRMKDAELLVAQMNARGIQSNLTIYNQLMWGYIRQGNRETALRLYADMRATGINPDEKTLRILQENAEDTFEVD</sequence>
<feature type="repeat" description="PPR" evidence="5">
    <location>
        <begin position="672"/>
        <end position="706"/>
    </location>
</feature>
<dbReference type="OrthoDB" id="185373at2759"/>
<name>A0A1U7LJ42_NEOID</name>
<keyword evidence="2" id="KW-0677">Repeat</keyword>
<feature type="region of interest" description="Disordered" evidence="6">
    <location>
        <begin position="51"/>
        <end position="71"/>
    </location>
</feature>
<dbReference type="AlphaFoldDB" id="A0A1U7LJ42"/>
<evidence type="ECO:0000256" key="6">
    <source>
        <dbReference type="SAM" id="MobiDB-lite"/>
    </source>
</evidence>
<dbReference type="Pfam" id="PF23276">
    <property type="entry name" value="TPR_24"/>
    <property type="match status" value="1"/>
</dbReference>
<feature type="repeat" description="PPR" evidence="5">
    <location>
        <begin position="440"/>
        <end position="474"/>
    </location>
</feature>
<comment type="caution">
    <text evidence="8">The sequence shown here is derived from an EMBL/GenBank/DDBJ whole genome shotgun (WGS) entry which is preliminary data.</text>
</comment>
<evidence type="ECO:0000256" key="2">
    <source>
        <dbReference type="ARBA" id="ARBA00022737"/>
    </source>
</evidence>
<organism evidence="8 9">
    <name type="scientific">Neolecta irregularis (strain DAH-3)</name>
    <dbReference type="NCBI Taxonomy" id="1198029"/>
    <lineage>
        <taxon>Eukaryota</taxon>
        <taxon>Fungi</taxon>
        <taxon>Dikarya</taxon>
        <taxon>Ascomycota</taxon>
        <taxon>Taphrinomycotina</taxon>
        <taxon>Neolectales</taxon>
        <taxon>Neolectaceae</taxon>
        <taxon>Neolecta</taxon>
    </lineage>
</organism>
<evidence type="ECO:0000256" key="3">
    <source>
        <dbReference type="ARBA" id="ARBA00044493"/>
    </source>
</evidence>
<dbReference type="Pfam" id="PF13041">
    <property type="entry name" value="PPR_2"/>
    <property type="match status" value="1"/>
</dbReference>
<evidence type="ECO:0000256" key="5">
    <source>
        <dbReference type="PROSITE-ProRule" id="PRU00708"/>
    </source>
</evidence>
<evidence type="ECO:0000259" key="7">
    <source>
        <dbReference type="Pfam" id="PF23276"/>
    </source>
</evidence>
<reference evidence="8 9" key="1">
    <citation type="submission" date="2016-04" db="EMBL/GenBank/DDBJ databases">
        <title>Evolutionary innovation and constraint leading to complex multicellularity in the Ascomycota.</title>
        <authorList>
            <person name="Cisse O."/>
            <person name="Nguyen A."/>
            <person name="Hewitt D.A."/>
            <person name="Jedd G."/>
            <person name="Stajich J.E."/>
        </authorList>
    </citation>
    <scope>NUCLEOTIDE SEQUENCE [LARGE SCALE GENOMIC DNA]</scope>
    <source>
        <strain evidence="8 9">DAH-3</strain>
    </source>
</reference>
<dbReference type="InterPro" id="IPR011990">
    <property type="entry name" value="TPR-like_helical_dom_sf"/>
</dbReference>
<gene>
    <name evidence="8" type="ORF">NEOLI_000774</name>
</gene>
<dbReference type="PANTHER" id="PTHR47936:SF1">
    <property type="entry name" value="PENTATRICOPEPTIDE REPEAT-CONTAINING PROTEIN GUN1, CHLOROPLASTIC"/>
    <property type="match status" value="1"/>
</dbReference>
<feature type="repeat" description="PPR" evidence="5">
    <location>
        <begin position="637"/>
        <end position="671"/>
    </location>
</feature>
<accession>A0A1U7LJ42</accession>
<evidence type="ECO:0000256" key="4">
    <source>
        <dbReference type="ARBA" id="ARBA00044511"/>
    </source>
</evidence>
<dbReference type="InterPro" id="IPR057027">
    <property type="entry name" value="TPR_mt"/>
</dbReference>
<protein>
    <submittedName>
        <fullName evidence="8">Pentatricopeptide repeat-containing protein</fullName>
    </submittedName>
</protein>
<dbReference type="Pfam" id="PF01535">
    <property type="entry name" value="PPR"/>
    <property type="match status" value="1"/>
</dbReference>
<dbReference type="Gene3D" id="1.25.40.10">
    <property type="entry name" value="Tetratricopeptide repeat domain"/>
    <property type="match status" value="2"/>
</dbReference>
<evidence type="ECO:0000313" key="9">
    <source>
        <dbReference type="Proteomes" id="UP000186594"/>
    </source>
</evidence>
<comment type="subunit">
    <text evidence="4">Binds to mitochondrial small subunit 15S rRNA.</text>
</comment>
<feature type="repeat" description="PPR" evidence="5">
    <location>
        <begin position="475"/>
        <end position="509"/>
    </location>
</feature>
<dbReference type="PROSITE" id="PS51375">
    <property type="entry name" value="PPR"/>
    <property type="match status" value="4"/>
</dbReference>